<evidence type="ECO:0000313" key="1">
    <source>
        <dbReference type="EMBL" id="KAI8004347.1"/>
    </source>
</evidence>
<accession>A0ACC0GV57</accession>
<keyword evidence="2" id="KW-1185">Reference proteome</keyword>
<protein>
    <submittedName>
        <fullName evidence="1">Casein kinase 1-like protein HD16</fullName>
    </submittedName>
</protein>
<organism evidence="1 2">
    <name type="scientific">Camellia lanceoleosa</name>
    <dbReference type="NCBI Taxonomy" id="1840588"/>
    <lineage>
        <taxon>Eukaryota</taxon>
        <taxon>Viridiplantae</taxon>
        <taxon>Streptophyta</taxon>
        <taxon>Embryophyta</taxon>
        <taxon>Tracheophyta</taxon>
        <taxon>Spermatophyta</taxon>
        <taxon>Magnoliopsida</taxon>
        <taxon>eudicotyledons</taxon>
        <taxon>Gunneridae</taxon>
        <taxon>Pentapetalae</taxon>
        <taxon>asterids</taxon>
        <taxon>Ericales</taxon>
        <taxon>Theaceae</taxon>
        <taxon>Camellia</taxon>
    </lineage>
</organism>
<sequence>MYSTLDQHAKKGKEDGLYISCVSSSGNLWAVIMDARTGFTSKVHELSPVFFHKEWILEQWDKNCYIISLAGASNGSALVVYVQGENSEMDLFSILALSLVLERRKILRTG</sequence>
<evidence type="ECO:0000313" key="2">
    <source>
        <dbReference type="Proteomes" id="UP001060215"/>
    </source>
</evidence>
<proteinExistence type="predicted"/>
<reference evidence="1 2" key="1">
    <citation type="journal article" date="2022" name="Plant J.">
        <title>Chromosome-level genome of Camellia lanceoleosa provides a valuable resource for understanding genome evolution and self-incompatibility.</title>
        <authorList>
            <person name="Gong W."/>
            <person name="Xiao S."/>
            <person name="Wang L."/>
            <person name="Liao Z."/>
            <person name="Chang Y."/>
            <person name="Mo W."/>
            <person name="Hu G."/>
            <person name="Li W."/>
            <person name="Zhao G."/>
            <person name="Zhu H."/>
            <person name="Hu X."/>
            <person name="Ji K."/>
            <person name="Xiang X."/>
            <person name="Song Q."/>
            <person name="Yuan D."/>
            <person name="Jin S."/>
            <person name="Zhang L."/>
        </authorList>
    </citation>
    <scope>NUCLEOTIDE SEQUENCE [LARGE SCALE GENOMIC DNA]</scope>
    <source>
        <strain evidence="1">SQ_2022a</strain>
    </source>
</reference>
<dbReference type="Proteomes" id="UP001060215">
    <property type="component" value="Chromosome 9"/>
</dbReference>
<gene>
    <name evidence="1" type="ORF">LOK49_LG08G02016</name>
</gene>
<comment type="caution">
    <text evidence="1">The sequence shown here is derived from an EMBL/GenBank/DDBJ whole genome shotgun (WGS) entry which is preliminary data.</text>
</comment>
<name>A0ACC0GV57_9ERIC</name>
<dbReference type="EMBL" id="CM045766">
    <property type="protein sequence ID" value="KAI8004347.1"/>
    <property type="molecule type" value="Genomic_DNA"/>
</dbReference>